<comment type="similarity">
    <text evidence="4">Belongs to the SMC family. RAD50 subfamily.</text>
</comment>
<keyword evidence="12" id="KW-1185">Reference proteome</keyword>
<dbReference type="Pfam" id="PF13476">
    <property type="entry name" value="AAA_23"/>
    <property type="match status" value="1"/>
</dbReference>
<dbReference type="Gene3D" id="3.40.50.300">
    <property type="entry name" value="P-loop containing nucleotide triphosphate hydrolases"/>
    <property type="match status" value="1"/>
</dbReference>
<feature type="domain" description="Rad50/SbcC-type AAA" evidence="10">
    <location>
        <begin position="7"/>
        <end position="266"/>
    </location>
</feature>
<evidence type="ECO:0000313" key="11">
    <source>
        <dbReference type="EMBL" id="KAJ1355160.1"/>
    </source>
</evidence>
<dbReference type="PANTHER" id="PTHR18867">
    <property type="entry name" value="RAD50"/>
    <property type="match status" value="1"/>
</dbReference>
<comment type="catalytic activity">
    <reaction evidence="9">
        <text>ATP + H2O = ADP + phosphate + H(+)</text>
        <dbReference type="Rhea" id="RHEA:13065"/>
        <dbReference type="ChEBI" id="CHEBI:15377"/>
        <dbReference type="ChEBI" id="CHEBI:15378"/>
        <dbReference type="ChEBI" id="CHEBI:30616"/>
        <dbReference type="ChEBI" id="CHEBI:43474"/>
        <dbReference type="ChEBI" id="CHEBI:456216"/>
    </reaction>
</comment>
<evidence type="ECO:0000256" key="6">
    <source>
        <dbReference type="ARBA" id="ARBA00022723"/>
    </source>
</evidence>
<dbReference type="GO" id="GO:0030870">
    <property type="term" value="C:Mre11 complex"/>
    <property type="evidence" value="ECO:0007669"/>
    <property type="project" value="TreeGrafter"/>
</dbReference>
<evidence type="ECO:0000256" key="7">
    <source>
        <dbReference type="ARBA" id="ARBA00022833"/>
    </source>
</evidence>
<comment type="caution">
    <text evidence="11">The sequence shown here is derived from an EMBL/GenBank/DDBJ whole genome shotgun (WGS) entry which is preliminary data.</text>
</comment>
<dbReference type="GO" id="GO:0070192">
    <property type="term" value="P:chromosome organization involved in meiotic cell cycle"/>
    <property type="evidence" value="ECO:0007669"/>
    <property type="project" value="TreeGrafter"/>
</dbReference>
<dbReference type="GO" id="GO:0016887">
    <property type="term" value="F:ATP hydrolysis activity"/>
    <property type="evidence" value="ECO:0007669"/>
    <property type="project" value="InterPro"/>
</dbReference>
<evidence type="ECO:0000259" key="10">
    <source>
        <dbReference type="Pfam" id="PF13476"/>
    </source>
</evidence>
<dbReference type="AlphaFoldDB" id="A0AAD5MC65"/>
<evidence type="ECO:0000256" key="8">
    <source>
        <dbReference type="ARBA" id="ARBA00023242"/>
    </source>
</evidence>
<dbReference type="InterPro" id="IPR027417">
    <property type="entry name" value="P-loop_NTPase"/>
</dbReference>
<dbReference type="GO" id="GO:0051880">
    <property type="term" value="F:G-quadruplex DNA binding"/>
    <property type="evidence" value="ECO:0007669"/>
    <property type="project" value="TreeGrafter"/>
</dbReference>
<dbReference type="GO" id="GO:0006302">
    <property type="term" value="P:double-strand break repair"/>
    <property type="evidence" value="ECO:0007669"/>
    <property type="project" value="InterPro"/>
</dbReference>
<keyword evidence="6" id="KW-0479">Metal-binding</keyword>
<evidence type="ECO:0000256" key="2">
    <source>
        <dbReference type="ARBA" id="ARBA00004123"/>
    </source>
</evidence>
<dbReference type="GO" id="GO:0007004">
    <property type="term" value="P:telomere maintenance via telomerase"/>
    <property type="evidence" value="ECO:0007669"/>
    <property type="project" value="TreeGrafter"/>
</dbReference>
<dbReference type="GO" id="GO:0043047">
    <property type="term" value="F:single-stranded telomeric DNA binding"/>
    <property type="evidence" value="ECO:0007669"/>
    <property type="project" value="TreeGrafter"/>
</dbReference>
<dbReference type="SUPFAM" id="SSF52540">
    <property type="entry name" value="P-loop containing nucleoside triphosphate hydrolases"/>
    <property type="match status" value="1"/>
</dbReference>
<accession>A0AAD5MC65</accession>
<protein>
    <recommendedName>
        <fullName evidence="10">Rad50/SbcC-type AAA domain-containing protein</fullName>
    </recommendedName>
</protein>
<organism evidence="11 12">
    <name type="scientific">Parelaphostrongylus tenuis</name>
    <name type="common">Meningeal worm</name>
    <dbReference type="NCBI Taxonomy" id="148309"/>
    <lineage>
        <taxon>Eukaryota</taxon>
        <taxon>Metazoa</taxon>
        <taxon>Ecdysozoa</taxon>
        <taxon>Nematoda</taxon>
        <taxon>Chromadorea</taxon>
        <taxon>Rhabditida</taxon>
        <taxon>Rhabditina</taxon>
        <taxon>Rhabditomorpha</taxon>
        <taxon>Strongyloidea</taxon>
        <taxon>Metastrongylidae</taxon>
        <taxon>Parelaphostrongylus</taxon>
    </lineage>
</organism>
<dbReference type="GO" id="GO:0046872">
    <property type="term" value="F:metal ion binding"/>
    <property type="evidence" value="ECO:0007669"/>
    <property type="project" value="UniProtKB-KW"/>
</dbReference>
<dbReference type="GO" id="GO:0000794">
    <property type="term" value="C:condensed nuclear chromosome"/>
    <property type="evidence" value="ECO:0007669"/>
    <property type="project" value="TreeGrafter"/>
</dbReference>
<gene>
    <name evidence="11" type="ORF">KIN20_012464</name>
</gene>
<dbReference type="Proteomes" id="UP001196413">
    <property type="component" value="Unassembled WGS sequence"/>
</dbReference>
<reference evidence="11" key="1">
    <citation type="submission" date="2021-06" db="EMBL/GenBank/DDBJ databases">
        <title>Parelaphostrongylus tenuis whole genome reference sequence.</title>
        <authorList>
            <person name="Garwood T.J."/>
            <person name="Larsen P.A."/>
            <person name="Fountain-Jones N.M."/>
            <person name="Garbe J.R."/>
            <person name="Macchietto M.G."/>
            <person name="Kania S.A."/>
            <person name="Gerhold R.W."/>
            <person name="Richards J.E."/>
            <person name="Wolf T.M."/>
        </authorList>
    </citation>
    <scope>NUCLEOTIDE SEQUENCE</scope>
    <source>
        <strain evidence="11">MNPRO001-30</strain>
        <tissue evidence="11">Meninges</tissue>
    </source>
</reference>
<dbReference type="PANTHER" id="PTHR18867:SF12">
    <property type="entry name" value="DNA REPAIR PROTEIN RAD50"/>
    <property type="match status" value="1"/>
</dbReference>
<sequence>MVLLHQLMVRGVRSVGCSEEETQVIRFLDPLTIISGPNGSGKTSLIEALNFITTGALPSGKLASFVHSFRVKDREIKFPVFPRLIDTAVFVLNTILNGALGIAVSRKARVDGMIKLQFTDCKGRLCVATKRVNATMSKVGKLQCKSDEFNIQITTSDGQVRSLSSKVADFQKEIINLIGVPAAILDNVIFCHQEESDWPLTEPKELKLRFDRIFQLTRFVKALEIMKKMKKDCEGQLATILEKQSCKEMIIKSKAKYLRQRESCENLRRDSKEKIRSLDLTLKSCAETIANSNEHISKLENLERKSRFVPHLFSK</sequence>
<keyword evidence="7" id="KW-0862">Zinc</keyword>
<evidence type="ECO:0000256" key="5">
    <source>
        <dbReference type="ARBA" id="ARBA00022454"/>
    </source>
</evidence>
<evidence type="ECO:0000256" key="4">
    <source>
        <dbReference type="ARBA" id="ARBA00009439"/>
    </source>
</evidence>
<dbReference type="InterPro" id="IPR038729">
    <property type="entry name" value="Rad50/SbcC_AAA"/>
</dbReference>
<comment type="cofactor">
    <cofactor evidence="1">
        <name>Zn(2+)</name>
        <dbReference type="ChEBI" id="CHEBI:29105"/>
    </cofactor>
</comment>
<evidence type="ECO:0000256" key="3">
    <source>
        <dbReference type="ARBA" id="ARBA00004286"/>
    </source>
</evidence>
<dbReference type="GO" id="GO:0003691">
    <property type="term" value="F:double-stranded telomeric DNA binding"/>
    <property type="evidence" value="ECO:0007669"/>
    <property type="project" value="TreeGrafter"/>
</dbReference>
<evidence type="ECO:0000313" key="12">
    <source>
        <dbReference type="Proteomes" id="UP001196413"/>
    </source>
</evidence>
<evidence type="ECO:0000256" key="1">
    <source>
        <dbReference type="ARBA" id="ARBA00001947"/>
    </source>
</evidence>
<keyword evidence="5" id="KW-0158">Chromosome</keyword>
<proteinExistence type="inferred from homology"/>
<keyword evidence="8" id="KW-0539">Nucleus</keyword>
<name>A0AAD5MC65_PARTN</name>
<comment type="subcellular location">
    <subcellularLocation>
        <location evidence="3">Chromosome</location>
    </subcellularLocation>
    <subcellularLocation>
        <location evidence="2">Nucleus</location>
    </subcellularLocation>
</comment>
<dbReference type="EMBL" id="JAHQIW010002374">
    <property type="protein sequence ID" value="KAJ1355160.1"/>
    <property type="molecule type" value="Genomic_DNA"/>
</dbReference>
<evidence type="ECO:0000256" key="9">
    <source>
        <dbReference type="ARBA" id="ARBA00049360"/>
    </source>
</evidence>
<dbReference type="GO" id="GO:0000722">
    <property type="term" value="P:telomere maintenance via recombination"/>
    <property type="evidence" value="ECO:0007669"/>
    <property type="project" value="TreeGrafter"/>
</dbReference>